<reference evidence="1 2" key="1">
    <citation type="submission" date="2024-04" db="EMBL/GenBank/DDBJ databases">
        <authorList>
            <person name="Rising A."/>
            <person name="Reimegard J."/>
            <person name="Sonavane S."/>
            <person name="Akerstrom W."/>
            <person name="Nylinder S."/>
            <person name="Hedman E."/>
            <person name="Kallberg Y."/>
        </authorList>
    </citation>
    <scope>NUCLEOTIDE SEQUENCE [LARGE SCALE GENOMIC DNA]</scope>
</reference>
<evidence type="ECO:0000313" key="1">
    <source>
        <dbReference type="EMBL" id="CAL1261260.1"/>
    </source>
</evidence>
<dbReference type="Proteomes" id="UP001497382">
    <property type="component" value="Unassembled WGS sequence"/>
</dbReference>
<name>A0AAV1YRF9_9ARAC</name>
<organism evidence="1 2">
    <name type="scientific">Larinioides sclopetarius</name>
    <dbReference type="NCBI Taxonomy" id="280406"/>
    <lineage>
        <taxon>Eukaryota</taxon>
        <taxon>Metazoa</taxon>
        <taxon>Ecdysozoa</taxon>
        <taxon>Arthropoda</taxon>
        <taxon>Chelicerata</taxon>
        <taxon>Arachnida</taxon>
        <taxon>Araneae</taxon>
        <taxon>Araneomorphae</taxon>
        <taxon>Entelegynae</taxon>
        <taxon>Araneoidea</taxon>
        <taxon>Araneidae</taxon>
        <taxon>Larinioides</taxon>
    </lineage>
</organism>
<dbReference type="EMBL" id="CAXIEN010000002">
    <property type="protein sequence ID" value="CAL1261260.1"/>
    <property type="molecule type" value="Genomic_DNA"/>
</dbReference>
<accession>A0AAV1YRF9</accession>
<sequence>MYEDLEERNDKNSDILYWADANGIGIITEDEVIMILSQTTFKS</sequence>
<evidence type="ECO:0000313" key="2">
    <source>
        <dbReference type="Proteomes" id="UP001497382"/>
    </source>
</evidence>
<feature type="non-terminal residue" evidence="1">
    <location>
        <position position="43"/>
    </location>
</feature>
<comment type="caution">
    <text evidence="1">The sequence shown here is derived from an EMBL/GenBank/DDBJ whole genome shotgun (WGS) entry which is preliminary data.</text>
</comment>
<proteinExistence type="predicted"/>
<evidence type="ECO:0008006" key="3">
    <source>
        <dbReference type="Google" id="ProtNLM"/>
    </source>
</evidence>
<keyword evidence="2" id="KW-1185">Reference proteome</keyword>
<protein>
    <recommendedName>
        <fullName evidence="3">EF-hand domain-containing protein</fullName>
    </recommendedName>
</protein>
<dbReference type="AlphaFoldDB" id="A0AAV1YRF9"/>
<gene>
    <name evidence="1" type="ORF">LARSCL_LOCUS303</name>
</gene>